<feature type="domain" description="Uncharacterised" evidence="2">
    <location>
        <begin position="33"/>
        <end position="342"/>
    </location>
</feature>
<dbReference type="AlphaFoldDB" id="A0A433SFA1"/>
<dbReference type="InterPro" id="IPR011119">
    <property type="entry name" value="Unchr_helicase_relaxase_TraI"/>
</dbReference>
<dbReference type="EMBL" id="PQSP01000002">
    <property type="protein sequence ID" value="RUS67400.1"/>
    <property type="molecule type" value="Genomic_DNA"/>
</dbReference>
<dbReference type="InterPro" id="IPR011093">
    <property type="entry name" value="TraI_2_C"/>
</dbReference>
<evidence type="ECO:0000256" key="1">
    <source>
        <dbReference type="SAM" id="MobiDB-lite"/>
    </source>
</evidence>
<evidence type="ECO:0000313" key="5">
    <source>
        <dbReference type="Proteomes" id="UP000286947"/>
    </source>
</evidence>
<dbReference type="Proteomes" id="UP000286947">
    <property type="component" value="Unassembled WGS sequence"/>
</dbReference>
<keyword evidence="5" id="KW-1185">Reference proteome</keyword>
<dbReference type="OrthoDB" id="6190309at2"/>
<dbReference type="InterPro" id="IPR036388">
    <property type="entry name" value="WH-like_DNA-bd_sf"/>
</dbReference>
<gene>
    <name evidence="4" type="ORF">CUZ56_01345</name>
</gene>
<protein>
    <recommendedName>
        <fullName evidence="6">Helicase</fullName>
    </recommendedName>
</protein>
<dbReference type="InterPro" id="IPR022391">
    <property type="entry name" value="ICE_relaxase_PFGI-1"/>
</dbReference>
<name>A0A433SFA1_9BURK</name>
<evidence type="ECO:0008006" key="6">
    <source>
        <dbReference type="Google" id="ProtNLM"/>
    </source>
</evidence>
<sequence>MLLSFVKKLFHPPSIPPLAPPPSVEIKSRFIVPQSANALLATPRRDKILSHIWQRTSVSRTQFDLLYVQPIKRYASLVQQFPASESHHHAYSGGMLDHGLEIIAYALKLRQSHLLPVGSSPETQSAQADAWTAGIAYAALLHDIGKIAVDLHVECKDGQIWHPWNGPLSQPYRFSYKKDRQYRLHSAASGLLYTEILDSFILDWLSRFPELWSSFLFVMAGQNEHAGILGELVVKADQASVAQELGGDPAKALTTPKHALQRKLLDGLRFLLKDSLKLNQPQASDGWLTNDALWLVSKTVSDKLRAHLLAQGIDGIPSSNTAVFNVLQEHGIAQPTPDDKAIWSATVNNENGWSNTFTFLKIAPTLIWQQSDERPAPFVGTVTPKLEQPIYKAAVQQDTMNVVSTSTPPPASPVEPHATTAGLNVVFDLLEDVQTDEGVSEQPVHTDHATVPETTPKNPSTNAVESSGESFNTWLLDSILSRKITINEPKALVHTVADTIYIVSPGIFHRYVQEFPEIRQLAKAQGVQDWRYVQRQFERTKVHKKQANGLNIWTCLVTGPRKTRRVHGYLLRDPSTILPEIPFNNPYLEVIEKESDPSFRF</sequence>
<accession>A0A433SFA1</accession>
<feature type="compositionally biased region" description="Polar residues" evidence="1">
    <location>
        <begin position="452"/>
        <end position="467"/>
    </location>
</feature>
<dbReference type="NCBIfam" id="NF041494">
    <property type="entry name" value="MobH"/>
    <property type="match status" value="1"/>
</dbReference>
<evidence type="ECO:0000313" key="4">
    <source>
        <dbReference type="EMBL" id="RUS67400.1"/>
    </source>
</evidence>
<evidence type="ECO:0000259" key="3">
    <source>
        <dbReference type="Pfam" id="PF07515"/>
    </source>
</evidence>
<reference evidence="4 5" key="1">
    <citation type="submission" date="2018-01" db="EMBL/GenBank/DDBJ databases">
        <title>Saezia sanguinis gen. nov., sp. nov., in the order Burkholderiales isolated from human blood.</title>
        <authorList>
            <person name="Medina-Pascual M.J."/>
            <person name="Valdezate S."/>
            <person name="Monzon S."/>
            <person name="Cuesta I."/>
            <person name="Carrasco G."/>
            <person name="Villalon P."/>
            <person name="Saez-Nieto J.A."/>
        </authorList>
    </citation>
    <scope>NUCLEOTIDE SEQUENCE [LARGE SCALE GENOMIC DNA]</scope>
    <source>
        <strain evidence="4 5">CNM695-12</strain>
    </source>
</reference>
<dbReference type="Gene3D" id="2.40.10.200">
    <property type="entry name" value="STY4665 C-terminal domain-like"/>
    <property type="match status" value="1"/>
</dbReference>
<dbReference type="SUPFAM" id="SSF46785">
    <property type="entry name" value="Winged helix' DNA-binding domain"/>
    <property type="match status" value="1"/>
</dbReference>
<dbReference type="Gene3D" id="1.10.3210.40">
    <property type="match status" value="1"/>
</dbReference>
<organism evidence="4 5">
    <name type="scientific">Saezia sanguinis</name>
    <dbReference type="NCBI Taxonomy" id="1965230"/>
    <lineage>
        <taxon>Bacteria</taxon>
        <taxon>Pseudomonadati</taxon>
        <taxon>Pseudomonadota</taxon>
        <taxon>Betaproteobacteria</taxon>
        <taxon>Burkholderiales</taxon>
        <taxon>Saeziaceae</taxon>
        <taxon>Saezia</taxon>
    </lineage>
</organism>
<dbReference type="Gene3D" id="1.10.10.10">
    <property type="entry name" value="Winged helix-like DNA-binding domain superfamily/Winged helix DNA-binding domain"/>
    <property type="match status" value="1"/>
</dbReference>
<dbReference type="NCBIfam" id="TIGR03760">
    <property type="entry name" value="ICE_TraI_Pfluor"/>
    <property type="match status" value="1"/>
</dbReference>
<dbReference type="RefSeq" id="WP_126979695.1">
    <property type="nucleotide sequence ID" value="NZ_PQSP01000002.1"/>
</dbReference>
<dbReference type="InterPro" id="IPR036390">
    <property type="entry name" value="WH_DNA-bd_sf"/>
</dbReference>
<dbReference type="Pfam" id="PF07514">
    <property type="entry name" value="TraI_2"/>
    <property type="match status" value="1"/>
</dbReference>
<proteinExistence type="predicted"/>
<feature type="region of interest" description="Disordered" evidence="1">
    <location>
        <begin position="437"/>
        <end position="467"/>
    </location>
</feature>
<dbReference type="Pfam" id="PF07515">
    <property type="entry name" value="TraI_2_C"/>
    <property type="match status" value="1"/>
</dbReference>
<comment type="caution">
    <text evidence="4">The sequence shown here is derived from an EMBL/GenBank/DDBJ whole genome shotgun (WGS) entry which is preliminary data.</text>
</comment>
<evidence type="ECO:0000259" key="2">
    <source>
        <dbReference type="Pfam" id="PF07514"/>
    </source>
</evidence>
<feature type="domain" description="Putative conjugal transfer nickase/helicase TraI C-terminal" evidence="3">
    <location>
        <begin position="467"/>
        <end position="589"/>
    </location>
</feature>